<evidence type="ECO:0000256" key="2">
    <source>
        <dbReference type="ARBA" id="ARBA00022692"/>
    </source>
</evidence>
<dbReference type="Pfam" id="PF00672">
    <property type="entry name" value="HAMP"/>
    <property type="match status" value="1"/>
</dbReference>
<comment type="similarity">
    <text evidence="6">Belongs to the methyl-accepting chemotaxis (MCP) protein family.</text>
</comment>
<dbReference type="InterPro" id="IPR010910">
    <property type="entry name" value="Nitrate/nitrite_sensing_bac"/>
</dbReference>
<dbReference type="Proteomes" id="UP001524586">
    <property type="component" value="Unassembled WGS sequence"/>
</dbReference>
<keyword evidence="5 7" id="KW-0807">Transducer</keyword>
<dbReference type="Gene3D" id="1.10.287.950">
    <property type="entry name" value="Methyl-accepting chemotaxis protein"/>
    <property type="match status" value="1"/>
</dbReference>
<proteinExistence type="inferred from homology"/>
<evidence type="ECO:0000313" key="13">
    <source>
        <dbReference type="Proteomes" id="UP001524586"/>
    </source>
</evidence>
<evidence type="ECO:0000256" key="6">
    <source>
        <dbReference type="ARBA" id="ARBA00029447"/>
    </source>
</evidence>
<feature type="domain" description="Methyl-accepting transducer" evidence="9">
    <location>
        <begin position="389"/>
        <end position="625"/>
    </location>
</feature>
<sequence length="661" mass="71182">MNNLTIYKKLTLLLAPLLLCVLAYSGFSIENNYRNWRQLGTTEKLIDFSIGLGGLTHALQVERGSTFGFIQSGGTKFTHELPEFRKATDKELTDVLTLYAELQKAALPKPVTVRVDGALNTLNMLTDTRQSVSRLGITAEEAAARYTRAIAEIQATNPAISDHSSDLQVTKLMTAYNAFLNAKERSGQERALMTGVFTAGEFAPERYRAFVGHMAAQKAYLHVFTDYAPAEIGNAYRLAEKSEPFMKVEGMRKAALDNANSGGFGIEPTAWFTSATARIDAMHAIEKSIAGRIEALASEKAADARQGFWLGTLISAVIFLASTGLAYWVSANIADAINALHATISQIERNHDLTLRLKVAGSDEIAQTATAFNRLMEGLHESMRQVSQSAVKVLHYSESIASSSNQMASGTENLSNAASSMAAAIEEMSASIEQVADNANQVQTITEDSNHLSDHGTAVILKVVAEMNGIADAVRQSAAKMQELDQQSARINSIVQVIREIADQTNLLALNASIEAARAGEQGRGFAVVADEVRNLSKRTTNSALDIAAMIAGMQNVTHEAVSSMNVGVDKVNHEVSTTQSAGESIQKIQQGTQHVSVAVADICGAIREQSIATNEIGRQVERVAQMSEQSNAASNSNAKTAREMEALASQLQSIVAHFKV</sequence>
<evidence type="ECO:0000313" key="12">
    <source>
        <dbReference type="EMBL" id="MCQ8130099.1"/>
    </source>
</evidence>
<dbReference type="InterPro" id="IPR004089">
    <property type="entry name" value="MCPsignal_dom"/>
</dbReference>
<dbReference type="InterPro" id="IPR013587">
    <property type="entry name" value="Nitrate/nitrite_sensing"/>
</dbReference>
<evidence type="ECO:0000259" key="11">
    <source>
        <dbReference type="PROSITE" id="PS50906"/>
    </source>
</evidence>
<dbReference type="SMART" id="SM00283">
    <property type="entry name" value="MA"/>
    <property type="match status" value="1"/>
</dbReference>
<comment type="caution">
    <text evidence="12">The sequence shown here is derived from an EMBL/GenBank/DDBJ whole genome shotgun (WGS) entry which is preliminary data.</text>
</comment>
<dbReference type="Pfam" id="PF08376">
    <property type="entry name" value="NIT"/>
    <property type="match status" value="1"/>
</dbReference>
<dbReference type="PROSITE" id="PS50111">
    <property type="entry name" value="CHEMOTAXIS_TRANSDUC_2"/>
    <property type="match status" value="1"/>
</dbReference>
<evidence type="ECO:0000256" key="1">
    <source>
        <dbReference type="ARBA" id="ARBA00004141"/>
    </source>
</evidence>
<keyword evidence="3 8" id="KW-1133">Transmembrane helix</keyword>
<accession>A0ABT1U9Q2</accession>
<feature type="domain" description="HAMP" evidence="10">
    <location>
        <begin position="331"/>
        <end position="384"/>
    </location>
</feature>
<dbReference type="CDD" id="cd11386">
    <property type="entry name" value="MCP_signal"/>
    <property type="match status" value="1"/>
</dbReference>
<evidence type="ECO:0000256" key="3">
    <source>
        <dbReference type="ARBA" id="ARBA00022989"/>
    </source>
</evidence>
<comment type="subcellular location">
    <subcellularLocation>
        <location evidence="1">Membrane</location>
        <topology evidence="1">Multi-pass membrane protein</topology>
    </subcellularLocation>
</comment>
<feature type="domain" description="NIT" evidence="11">
    <location>
        <begin position="50"/>
        <end position="300"/>
    </location>
</feature>
<dbReference type="PROSITE" id="PS50885">
    <property type="entry name" value="HAMP"/>
    <property type="match status" value="1"/>
</dbReference>
<name>A0ABT1U9Q2_9GAMM</name>
<evidence type="ECO:0000256" key="4">
    <source>
        <dbReference type="ARBA" id="ARBA00023136"/>
    </source>
</evidence>
<dbReference type="PANTHER" id="PTHR32089">
    <property type="entry name" value="METHYL-ACCEPTING CHEMOTAXIS PROTEIN MCPB"/>
    <property type="match status" value="1"/>
</dbReference>
<evidence type="ECO:0000256" key="7">
    <source>
        <dbReference type="PROSITE-ProRule" id="PRU00284"/>
    </source>
</evidence>
<dbReference type="SMART" id="SM00304">
    <property type="entry name" value="HAMP"/>
    <property type="match status" value="2"/>
</dbReference>
<keyword evidence="4 8" id="KW-0472">Membrane</keyword>
<dbReference type="Pfam" id="PF00015">
    <property type="entry name" value="MCPsignal"/>
    <property type="match status" value="1"/>
</dbReference>
<dbReference type="InterPro" id="IPR003660">
    <property type="entry name" value="HAMP_dom"/>
</dbReference>
<dbReference type="PANTHER" id="PTHR32089:SF119">
    <property type="entry name" value="METHYL-ACCEPTING CHEMOTAXIS PROTEIN CTPL"/>
    <property type="match status" value="1"/>
</dbReference>
<gene>
    <name evidence="12" type="ORF">NP596_16695</name>
</gene>
<organism evidence="12 13">
    <name type="scientific">Methylomonas rivi</name>
    <dbReference type="NCBI Taxonomy" id="2952226"/>
    <lineage>
        <taxon>Bacteria</taxon>
        <taxon>Pseudomonadati</taxon>
        <taxon>Pseudomonadota</taxon>
        <taxon>Gammaproteobacteria</taxon>
        <taxon>Methylococcales</taxon>
        <taxon>Methylococcaceae</taxon>
        <taxon>Methylomonas</taxon>
    </lineage>
</organism>
<dbReference type="PROSITE" id="PS50906">
    <property type="entry name" value="NIT"/>
    <property type="match status" value="1"/>
</dbReference>
<evidence type="ECO:0000259" key="10">
    <source>
        <dbReference type="PROSITE" id="PS50885"/>
    </source>
</evidence>
<feature type="transmembrane region" description="Helical" evidence="8">
    <location>
        <begin position="308"/>
        <end position="329"/>
    </location>
</feature>
<reference evidence="12 13" key="1">
    <citation type="submission" date="2022-07" db="EMBL/GenBank/DDBJ databases">
        <title>Methylomonas rivi sp. nov., Methylomonas rosea sp. nov., Methylomonas aureus sp. nov. and Methylomonas subterranea sp. nov., four novel methanotrophs isolated from a freshwater creek and the deep terrestrial subsurface.</title>
        <authorList>
            <person name="Abin C."/>
            <person name="Sankaranarayanan K."/>
            <person name="Garner C."/>
            <person name="Sindelar R."/>
            <person name="Kotary K."/>
            <person name="Garner R."/>
            <person name="Barclay S."/>
            <person name="Lawson P."/>
            <person name="Krumholz L."/>
        </authorList>
    </citation>
    <scope>NUCLEOTIDE SEQUENCE [LARGE SCALE GENOMIC DNA]</scope>
    <source>
        <strain evidence="12 13">WSC-6</strain>
    </source>
</reference>
<protein>
    <submittedName>
        <fullName evidence="12">Methyl-accepting chemotaxis protein</fullName>
    </submittedName>
</protein>
<dbReference type="RefSeq" id="WP_256616526.1">
    <property type="nucleotide sequence ID" value="NZ_JANIBK010000125.1"/>
</dbReference>
<evidence type="ECO:0000259" key="9">
    <source>
        <dbReference type="PROSITE" id="PS50111"/>
    </source>
</evidence>
<dbReference type="SUPFAM" id="SSF58104">
    <property type="entry name" value="Methyl-accepting chemotaxis protein (MCP) signaling domain"/>
    <property type="match status" value="1"/>
</dbReference>
<evidence type="ECO:0000256" key="5">
    <source>
        <dbReference type="ARBA" id="ARBA00023224"/>
    </source>
</evidence>
<dbReference type="EMBL" id="JANIBK010000125">
    <property type="protein sequence ID" value="MCQ8130099.1"/>
    <property type="molecule type" value="Genomic_DNA"/>
</dbReference>
<keyword evidence="2 8" id="KW-0812">Transmembrane</keyword>
<evidence type="ECO:0000256" key="8">
    <source>
        <dbReference type="SAM" id="Phobius"/>
    </source>
</evidence>
<dbReference type="CDD" id="cd06225">
    <property type="entry name" value="HAMP"/>
    <property type="match status" value="1"/>
</dbReference>
<keyword evidence="13" id="KW-1185">Reference proteome</keyword>